<keyword evidence="6" id="KW-0460">Magnesium</keyword>
<dbReference type="GO" id="GO:0004518">
    <property type="term" value="F:nuclease activity"/>
    <property type="evidence" value="ECO:0007669"/>
    <property type="project" value="UniProtKB-KW"/>
</dbReference>
<dbReference type="InterPro" id="IPR050556">
    <property type="entry name" value="Type_II_TA_system_RNase"/>
</dbReference>
<protein>
    <submittedName>
        <fullName evidence="9">PilT protein domain protein</fullName>
    </submittedName>
</protein>
<evidence type="ECO:0000256" key="4">
    <source>
        <dbReference type="ARBA" id="ARBA00022723"/>
    </source>
</evidence>
<keyword evidence="10" id="KW-1185">Reference proteome</keyword>
<evidence type="ECO:0000256" key="1">
    <source>
        <dbReference type="ARBA" id="ARBA00001946"/>
    </source>
</evidence>
<evidence type="ECO:0000256" key="2">
    <source>
        <dbReference type="ARBA" id="ARBA00022649"/>
    </source>
</evidence>
<evidence type="ECO:0000259" key="8">
    <source>
        <dbReference type="Pfam" id="PF01850"/>
    </source>
</evidence>
<gene>
    <name evidence="9" type="ORF">Dthio_PD2246</name>
</gene>
<dbReference type="EMBL" id="ACJN02000002">
    <property type="protein sequence ID" value="EFI34855.1"/>
    <property type="molecule type" value="Genomic_DNA"/>
</dbReference>
<dbReference type="GO" id="GO:0046872">
    <property type="term" value="F:metal ion binding"/>
    <property type="evidence" value="ECO:0007669"/>
    <property type="project" value="UniProtKB-KW"/>
</dbReference>
<dbReference type="AlphaFoldDB" id="D6SQ29"/>
<reference evidence="9" key="1">
    <citation type="submission" date="2010-05" db="EMBL/GenBank/DDBJ databases">
        <title>The draft genome of Desulfonatronospira thiodismutans ASO3-1.</title>
        <authorList>
            <consortium name="US DOE Joint Genome Institute (JGI-PGF)"/>
            <person name="Lucas S."/>
            <person name="Copeland A."/>
            <person name="Lapidus A."/>
            <person name="Cheng J.-F."/>
            <person name="Bruce D."/>
            <person name="Goodwin L."/>
            <person name="Pitluck S."/>
            <person name="Chertkov O."/>
            <person name="Brettin T."/>
            <person name="Detter J.C."/>
            <person name="Han C."/>
            <person name="Land M.L."/>
            <person name="Hauser L."/>
            <person name="Kyrpides N."/>
            <person name="Mikhailova N."/>
            <person name="Muyzer G."/>
            <person name="Woyke T."/>
        </authorList>
    </citation>
    <scope>NUCLEOTIDE SEQUENCE [LARGE SCALE GENOMIC DNA]</scope>
    <source>
        <strain evidence="9">ASO3-1</strain>
    </source>
</reference>
<organism evidence="9 10">
    <name type="scientific">Desulfonatronospira thiodismutans ASO3-1</name>
    <dbReference type="NCBI Taxonomy" id="555779"/>
    <lineage>
        <taxon>Bacteria</taxon>
        <taxon>Pseudomonadati</taxon>
        <taxon>Thermodesulfobacteriota</taxon>
        <taxon>Desulfovibrionia</taxon>
        <taxon>Desulfovibrionales</taxon>
        <taxon>Desulfonatronovibrionaceae</taxon>
        <taxon>Desulfonatronospira</taxon>
    </lineage>
</organism>
<dbReference type="SUPFAM" id="SSF88723">
    <property type="entry name" value="PIN domain-like"/>
    <property type="match status" value="1"/>
</dbReference>
<evidence type="ECO:0000313" key="10">
    <source>
        <dbReference type="Proteomes" id="UP000005496"/>
    </source>
</evidence>
<dbReference type="Gene3D" id="3.40.50.1010">
    <property type="entry name" value="5'-nuclease"/>
    <property type="match status" value="1"/>
</dbReference>
<dbReference type="eggNOG" id="COG1487">
    <property type="taxonomic scope" value="Bacteria"/>
</dbReference>
<dbReference type="InterPro" id="IPR002716">
    <property type="entry name" value="PIN_dom"/>
</dbReference>
<comment type="cofactor">
    <cofactor evidence="1">
        <name>Mg(2+)</name>
        <dbReference type="ChEBI" id="CHEBI:18420"/>
    </cofactor>
</comment>
<dbReference type="OrthoDB" id="5458135at2"/>
<dbReference type="GO" id="GO:0016787">
    <property type="term" value="F:hydrolase activity"/>
    <property type="evidence" value="ECO:0007669"/>
    <property type="project" value="UniProtKB-KW"/>
</dbReference>
<keyword evidence="4" id="KW-0479">Metal-binding</keyword>
<keyword evidence="5" id="KW-0378">Hydrolase</keyword>
<dbReference type="Proteomes" id="UP000005496">
    <property type="component" value="Unassembled WGS sequence"/>
</dbReference>
<evidence type="ECO:0000313" key="9">
    <source>
        <dbReference type="EMBL" id="EFI34855.1"/>
    </source>
</evidence>
<comment type="caution">
    <text evidence="9">The sequence shown here is derived from an EMBL/GenBank/DDBJ whole genome shotgun (WGS) entry which is preliminary data.</text>
</comment>
<evidence type="ECO:0000256" key="7">
    <source>
        <dbReference type="ARBA" id="ARBA00038093"/>
    </source>
</evidence>
<dbReference type="PANTHER" id="PTHR33653">
    <property type="entry name" value="RIBONUCLEASE VAPC2"/>
    <property type="match status" value="1"/>
</dbReference>
<keyword evidence="3" id="KW-0540">Nuclease</keyword>
<dbReference type="Pfam" id="PF01850">
    <property type="entry name" value="PIN"/>
    <property type="match status" value="1"/>
</dbReference>
<proteinExistence type="inferred from homology"/>
<evidence type="ECO:0000256" key="3">
    <source>
        <dbReference type="ARBA" id="ARBA00022722"/>
    </source>
</evidence>
<comment type="similarity">
    <text evidence="7">Belongs to the PINc/VapC protein family.</text>
</comment>
<dbReference type="InterPro" id="IPR029060">
    <property type="entry name" value="PIN-like_dom_sf"/>
</dbReference>
<keyword evidence="2" id="KW-1277">Toxin-antitoxin system</keyword>
<name>D6SQ29_9BACT</name>
<sequence>MLYMLDTDITSYLIKGQSPDLEARLKKILPARICISVMTRAELKYGLKRLPADHRLHLAVHHLLKIVRILPWDVEAADWYAGIRYQLVSTGQPIGELDMMIAAHSLSAGAALVTNNVRHFQRINAPLILECWG</sequence>
<accession>D6SQ29</accession>
<dbReference type="PANTHER" id="PTHR33653:SF1">
    <property type="entry name" value="RIBONUCLEASE VAPC2"/>
    <property type="match status" value="1"/>
</dbReference>
<feature type="domain" description="PIN" evidence="8">
    <location>
        <begin position="3"/>
        <end position="123"/>
    </location>
</feature>
<evidence type="ECO:0000256" key="6">
    <source>
        <dbReference type="ARBA" id="ARBA00022842"/>
    </source>
</evidence>
<evidence type="ECO:0000256" key="5">
    <source>
        <dbReference type="ARBA" id="ARBA00022801"/>
    </source>
</evidence>